<dbReference type="EMBL" id="JABEZW010217289">
    <property type="protein sequence ID" value="MBA0784999.1"/>
    <property type="molecule type" value="Genomic_DNA"/>
</dbReference>
<dbReference type="AlphaFoldDB" id="A0A7J9FI78"/>
<evidence type="ECO:0000313" key="2">
    <source>
        <dbReference type="Proteomes" id="UP000593568"/>
    </source>
</evidence>
<organism evidence="1 2">
    <name type="scientific">Gossypium trilobum</name>
    <dbReference type="NCBI Taxonomy" id="34281"/>
    <lineage>
        <taxon>Eukaryota</taxon>
        <taxon>Viridiplantae</taxon>
        <taxon>Streptophyta</taxon>
        <taxon>Embryophyta</taxon>
        <taxon>Tracheophyta</taxon>
        <taxon>Spermatophyta</taxon>
        <taxon>Magnoliopsida</taxon>
        <taxon>eudicotyledons</taxon>
        <taxon>Gunneridae</taxon>
        <taxon>Pentapetalae</taxon>
        <taxon>rosids</taxon>
        <taxon>malvids</taxon>
        <taxon>Malvales</taxon>
        <taxon>Malvaceae</taxon>
        <taxon>Malvoideae</taxon>
        <taxon>Gossypium</taxon>
    </lineage>
</organism>
<reference evidence="1 2" key="1">
    <citation type="journal article" date="2019" name="Genome Biol. Evol.">
        <title>Insights into the evolution of the New World diploid cottons (Gossypium, subgenus Houzingenia) based on genome sequencing.</title>
        <authorList>
            <person name="Grover C.E."/>
            <person name="Arick M.A. 2nd"/>
            <person name="Thrash A."/>
            <person name="Conover J.L."/>
            <person name="Sanders W.S."/>
            <person name="Peterson D.G."/>
            <person name="Frelichowski J.E."/>
            <person name="Scheffler J.A."/>
            <person name="Scheffler B.E."/>
            <person name="Wendel J.F."/>
        </authorList>
    </citation>
    <scope>NUCLEOTIDE SEQUENCE [LARGE SCALE GENOMIC DNA]</scope>
    <source>
        <strain evidence="1">8</strain>
        <tissue evidence="1">Leaf</tissue>
    </source>
</reference>
<proteinExistence type="predicted"/>
<name>A0A7J9FI78_9ROSI</name>
<evidence type="ECO:0000313" key="1">
    <source>
        <dbReference type="EMBL" id="MBA0784999.1"/>
    </source>
</evidence>
<gene>
    <name evidence="1" type="ORF">Gotri_026333</name>
</gene>
<dbReference type="Proteomes" id="UP000593568">
    <property type="component" value="Unassembled WGS sequence"/>
</dbReference>
<comment type="caution">
    <text evidence="1">The sequence shown here is derived from an EMBL/GenBank/DDBJ whole genome shotgun (WGS) entry which is preliminary data.</text>
</comment>
<sequence>MLWSLLFKSFMHPDGTESLEILKAIVGYSTCARERSASNPSNYLQLL</sequence>
<accession>A0A7J9FI78</accession>
<protein>
    <submittedName>
        <fullName evidence="1">Uncharacterized protein</fullName>
    </submittedName>
</protein>
<keyword evidence="2" id="KW-1185">Reference proteome</keyword>